<dbReference type="EMBL" id="JAULJE010000003">
    <property type="protein sequence ID" value="KAK1344478.1"/>
    <property type="molecule type" value="Genomic_DNA"/>
</dbReference>
<feature type="region of interest" description="Disordered" evidence="1">
    <location>
        <begin position="87"/>
        <end position="107"/>
    </location>
</feature>
<keyword evidence="3" id="KW-1185">Reference proteome</keyword>
<evidence type="ECO:0000313" key="2">
    <source>
        <dbReference type="EMBL" id="KAK1344478.1"/>
    </source>
</evidence>
<comment type="caution">
    <text evidence="2">The sequence shown here is derived from an EMBL/GenBank/DDBJ whole genome shotgun (WGS) entry which is preliminary data.</text>
</comment>
<dbReference type="Proteomes" id="UP001177744">
    <property type="component" value="Unassembled WGS sequence"/>
</dbReference>
<reference evidence="2" key="1">
    <citation type="submission" date="2023-06" db="EMBL/GenBank/DDBJ databases">
        <title>Reference genome for the Northern bat (Eptesicus nilssonii), a most northern bat species.</title>
        <authorList>
            <person name="Laine V.N."/>
            <person name="Pulliainen A.T."/>
            <person name="Lilley T.M."/>
        </authorList>
    </citation>
    <scope>NUCLEOTIDE SEQUENCE</scope>
    <source>
        <strain evidence="2">BLF_Eptnil</strain>
        <tissue evidence="2">Kidney</tissue>
    </source>
</reference>
<proteinExistence type="predicted"/>
<evidence type="ECO:0000256" key="1">
    <source>
        <dbReference type="SAM" id="MobiDB-lite"/>
    </source>
</evidence>
<organism evidence="2 3">
    <name type="scientific">Cnephaeus nilssonii</name>
    <name type="common">Northern bat</name>
    <name type="synonym">Eptesicus nilssonii</name>
    <dbReference type="NCBI Taxonomy" id="3371016"/>
    <lineage>
        <taxon>Eukaryota</taxon>
        <taxon>Metazoa</taxon>
        <taxon>Chordata</taxon>
        <taxon>Craniata</taxon>
        <taxon>Vertebrata</taxon>
        <taxon>Euteleostomi</taxon>
        <taxon>Mammalia</taxon>
        <taxon>Eutheria</taxon>
        <taxon>Laurasiatheria</taxon>
        <taxon>Chiroptera</taxon>
        <taxon>Yangochiroptera</taxon>
        <taxon>Vespertilionidae</taxon>
        <taxon>Cnephaeus</taxon>
    </lineage>
</organism>
<dbReference type="AlphaFoldDB" id="A0AA40I7G7"/>
<evidence type="ECO:0000313" key="3">
    <source>
        <dbReference type="Proteomes" id="UP001177744"/>
    </source>
</evidence>
<name>A0AA40I7G7_CNENI</name>
<sequence length="328" mass="36399">MRSPGQFKAIVETYCPEEKDPFQNATVPWQGTCSPKTWVELHSEASVVSVPANTAAIMQPMDQRIISTSRTRNKFCKAIASIDSNCSDGSGQRPRRRSGYRSLETAGERGLAVEPEAMPEKTLRVRGCCVWTSKENGFSRWNLLCCCGEDAVKVSEMATEDLEYSINLAGKAATGLRGLTPGSEHATLAYQEDALTTGIPSQGWIDFNFERRSTMSNMLPNSITCYRHMVCERKSRSMWQTSLLSYFKKVPQPPLLQPDQSASINIKARPITNKKITLTDGSDDVPTPPQAFTIRVVCIYRLPIHMQAGLFSHVSHTSVAYRVCTCST</sequence>
<protein>
    <submittedName>
        <fullName evidence="2">Uncharacterized protein</fullName>
    </submittedName>
</protein>
<gene>
    <name evidence="2" type="ORF">QTO34_013175</name>
</gene>
<accession>A0AA40I7G7</accession>